<dbReference type="InParanoid" id="A0A2P5CDJ9"/>
<comment type="caution">
    <text evidence="2">The sequence shown here is derived from an EMBL/GenBank/DDBJ whole genome shotgun (WGS) entry which is preliminary data.</text>
</comment>
<gene>
    <name evidence="2" type="ORF">TorRG33x02_289000</name>
</gene>
<feature type="non-terminal residue" evidence="2">
    <location>
        <position position="1"/>
    </location>
</feature>
<evidence type="ECO:0000256" key="1">
    <source>
        <dbReference type="SAM" id="Phobius"/>
    </source>
</evidence>
<evidence type="ECO:0000313" key="2">
    <source>
        <dbReference type="EMBL" id="PON59139.1"/>
    </source>
</evidence>
<keyword evidence="3" id="KW-1185">Reference proteome</keyword>
<dbReference type="Proteomes" id="UP000237000">
    <property type="component" value="Unassembled WGS sequence"/>
</dbReference>
<keyword evidence="1" id="KW-0812">Transmembrane</keyword>
<reference evidence="3" key="1">
    <citation type="submission" date="2016-06" db="EMBL/GenBank/DDBJ databases">
        <title>Parallel loss of symbiosis genes in relatives of nitrogen-fixing non-legume Parasponia.</title>
        <authorList>
            <person name="Van Velzen R."/>
            <person name="Holmer R."/>
            <person name="Bu F."/>
            <person name="Rutten L."/>
            <person name="Van Zeijl A."/>
            <person name="Liu W."/>
            <person name="Santuari L."/>
            <person name="Cao Q."/>
            <person name="Sharma T."/>
            <person name="Shen D."/>
            <person name="Roswanjaya Y."/>
            <person name="Wardhani T."/>
            <person name="Kalhor M.S."/>
            <person name="Jansen J."/>
            <person name="Van den Hoogen J."/>
            <person name="Gungor B."/>
            <person name="Hartog M."/>
            <person name="Hontelez J."/>
            <person name="Verver J."/>
            <person name="Yang W.-C."/>
            <person name="Schijlen E."/>
            <person name="Repin R."/>
            <person name="Schilthuizen M."/>
            <person name="Schranz E."/>
            <person name="Heidstra R."/>
            <person name="Miyata K."/>
            <person name="Fedorova E."/>
            <person name="Kohlen W."/>
            <person name="Bisseling T."/>
            <person name="Smit S."/>
            <person name="Geurts R."/>
        </authorList>
    </citation>
    <scope>NUCLEOTIDE SEQUENCE [LARGE SCALE GENOMIC DNA]</scope>
    <source>
        <strain evidence="3">cv. RG33-2</strain>
    </source>
</reference>
<organism evidence="2 3">
    <name type="scientific">Trema orientale</name>
    <name type="common">Charcoal tree</name>
    <name type="synonym">Celtis orientalis</name>
    <dbReference type="NCBI Taxonomy" id="63057"/>
    <lineage>
        <taxon>Eukaryota</taxon>
        <taxon>Viridiplantae</taxon>
        <taxon>Streptophyta</taxon>
        <taxon>Embryophyta</taxon>
        <taxon>Tracheophyta</taxon>
        <taxon>Spermatophyta</taxon>
        <taxon>Magnoliopsida</taxon>
        <taxon>eudicotyledons</taxon>
        <taxon>Gunneridae</taxon>
        <taxon>Pentapetalae</taxon>
        <taxon>rosids</taxon>
        <taxon>fabids</taxon>
        <taxon>Rosales</taxon>
        <taxon>Cannabaceae</taxon>
        <taxon>Trema</taxon>
    </lineage>
</organism>
<sequence>LGGFIFSPQPLVVVVTVAAVVRRHRGRSSLSPLIVASPSMPAFISFDLLFT</sequence>
<keyword evidence="1" id="KW-0472">Membrane</keyword>
<name>A0A2P5CDJ9_TREOI</name>
<proteinExistence type="predicted"/>
<dbReference type="AlphaFoldDB" id="A0A2P5CDJ9"/>
<dbReference type="EMBL" id="JXTC01000378">
    <property type="protein sequence ID" value="PON59139.1"/>
    <property type="molecule type" value="Genomic_DNA"/>
</dbReference>
<keyword evidence="1" id="KW-1133">Transmembrane helix</keyword>
<evidence type="ECO:0000313" key="3">
    <source>
        <dbReference type="Proteomes" id="UP000237000"/>
    </source>
</evidence>
<protein>
    <submittedName>
        <fullName evidence="2">Uncharacterized protein</fullName>
    </submittedName>
</protein>
<feature type="transmembrane region" description="Helical" evidence="1">
    <location>
        <begin position="30"/>
        <end position="50"/>
    </location>
</feature>
<accession>A0A2P5CDJ9</accession>